<reference evidence="2 3" key="1">
    <citation type="submission" date="2021-06" db="EMBL/GenBank/DDBJ databases">
        <title>Caerostris extrusa draft genome.</title>
        <authorList>
            <person name="Kono N."/>
            <person name="Arakawa K."/>
        </authorList>
    </citation>
    <scope>NUCLEOTIDE SEQUENCE [LARGE SCALE GENOMIC DNA]</scope>
</reference>
<proteinExistence type="predicted"/>
<keyword evidence="1" id="KW-0732">Signal</keyword>
<dbReference type="Proteomes" id="UP001054945">
    <property type="component" value="Unassembled WGS sequence"/>
</dbReference>
<evidence type="ECO:0000313" key="3">
    <source>
        <dbReference type="Proteomes" id="UP001054945"/>
    </source>
</evidence>
<sequence>MFRCSFVYSVFLLASMHPESTGSITGGCRKQIAPRLLFCVACRYHARKVKSVSGGPLQDTLTTSNHHGDLWGTTALTAIRDKQSIT</sequence>
<name>A0AAV4VH65_CAEEX</name>
<feature type="signal peptide" evidence="1">
    <location>
        <begin position="1"/>
        <end position="22"/>
    </location>
</feature>
<evidence type="ECO:0000313" key="2">
    <source>
        <dbReference type="EMBL" id="GIY68820.1"/>
    </source>
</evidence>
<evidence type="ECO:0008006" key="4">
    <source>
        <dbReference type="Google" id="ProtNLM"/>
    </source>
</evidence>
<dbReference type="AlphaFoldDB" id="A0AAV4VH65"/>
<dbReference type="EMBL" id="BPLR01014449">
    <property type="protein sequence ID" value="GIY68820.1"/>
    <property type="molecule type" value="Genomic_DNA"/>
</dbReference>
<comment type="caution">
    <text evidence="2">The sequence shown here is derived from an EMBL/GenBank/DDBJ whole genome shotgun (WGS) entry which is preliminary data.</text>
</comment>
<feature type="chain" id="PRO_5043943746" description="Secreted protein" evidence="1">
    <location>
        <begin position="23"/>
        <end position="86"/>
    </location>
</feature>
<protein>
    <recommendedName>
        <fullName evidence="4">Secreted protein</fullName>
    </recommendedName>
</protein>
<organism evidence="2 3">
    <name type="scientific">Caerostris extrusa</name>
    <name type="common">Bark spider</name>
    <name type="synonym">Caerostris bankana</name>
    <dbReference type="NCBI Taxonomy" id="172846"/>
    <lineage>
        <taxon>Eukaryota</taxon>
        <taxon>Metazoa</taxon>
        <taxon>Ecdysozoa</taxon>
        <taxon>Arthropoda</taxon>
        <taxon>Chelicerata</taxon>
        <taxon>Arachnida</taxon>
        <taxon>Araneae</taxon>
        <taxon>Araneomorphae</taxon>
        <taxon>Entelegynae</taxon>
        <taxon>Araneoidea</taxon>
        <taxon>Araneidae</taxon>
        <taxon>Caerostris</taxon>
    </lineage>
</organism>
<evidence type="ECO:0000256" key="1">
    <source>
        <dbReference type="SAM" id="SignalP"/>
    </source>
</evidence>
<keyword evidence="3" id="KW-1185">Reference proteome</keyword>
<accession>A0AAV4VH65</accession>
<gene>
    <name evidence="2" type="ORF">CEXT_272851</name>
</gene>